<evidence type="ECO:0000313" key="6">
    <source>
        <dbReference type="Proteomes" id="UP000515152"/>
    </source>
</evidence>
<sequence length="509" mass="59517">MDSFKTPLERLLDNLECHFTWILSGNVRYVQDYLEDCSQHDCAWEGHLYNLLGYITYHISKSPEEALTYLRKAEVALKGHNMEGRGPRLLVNQANLAWVHYLLGEQAKSEDYLKEVSRLQEDFPAPPGCDLHPEVYGEKGWTQVKFDNEFRQKAIDNFELALRGDPDRKGWHTGLALAKYRVLFETGDEELREEIIQQIKRAKTMDPDNLRLAAVYLAALAEVGRNTEATMIDAHDLVQRLRPMLHGLGEVLYFFRLQSLDSAVEVAEEMVRKYPSEREAKKQLAVLYKIKIFKSQHTQGNTDYRELMRKCIHIYEEVTSLYSYYYRGEMILADIYFLSGNTKKADQIYMDLLKEEDLDPATLRLLYFKYGNHLWYNKSSYESIDYYKKAGEIPTHSLKRNKSIQIQLADIYAHSGNTEKADTIYMDLLQEKDLDPATLQLLYYRYGNHLNYKKKSPNESIDYHKKAAEIPTQSLERKKSIKILSSVAKRSYHPRRDEIQAFLLRLEQN</sequence>
<keyword evidence="2" id="KW-0677">Repeat</keyword>
<evidence type="ECO:0000256" key="1">
    <source>
        <dbReference type="ARBA" id="ARBA00022588"/>
    </source>
</evidence>
<dbReference type="KEGG" id="char:116223212"/>
<name>A0A6P8GHV8_CLUHA</name>
<gene>
    <name evidence="7" type="primary">LOC116223212</name>
</gene>
<comment type="similarity">
    <text evidence="5">Belongs to the IFIT family.</text>
</comment>
<evidence type="ECO:0000256" key="4">
    <source>
        <dbReference type="ARBA" id="ARBA00022859"/>
    </source>
</evidence>
<dbReference type="Proteomes" id="UP000515152">
    <property type="component" value="Chromosome 13"/>
</dbReference>
<organism evidence="6 7">
    <name type="scientific">Clupea harengus</name>
    <name type="common">Atlantic herring</name>
    <dbReference type="NCBI Taxonomy" id="7950"/>
    <lineage>
        <taxon>Eukaryota</taxon>
        <taxon>Metazoa</taxon>
        <taxon>Chordata</taxon>
        <taxon>Craniata</taxon>
        <taxon>Vertebrata</taxon>
        <taxon>Euteleostomi</taxon>
        <taxon>Actinopterygii</taxon>
        <taxon>Neopterygii</taxon>
        <taxon>Teleostei</taxon>
        <taxon>Clupei</taxon>
        <taxon>Clupeiformes</taxon>
        <taxon>Clupeoidei</taxon>
        <taxon>Clupeidae</taxon>
        <taxon>Clupea</taxon>
    </lineage>
</organism>
<protein>
    <submittedName>
        <fullName evidence="7">Interferon-induced protein with tetratricopeptide repeats 1-like</fullName>
    </submittedName>
</protein>
<dbReference type="OrthoDB" id="10043504at2759"/>
<evidence type="ECO:0000313" key="7">
    <source>
        <dbReference type="RefSeq" id="XP_031435037.1"/>
    </source>
</evidence>
<dbReference type="GO" id="GO:0005829">
    <property type="term" value="C:cytosol"/>
    <property type="evidence" value="ECO:0007669"/>
    <property type="project" value="TreeGrafter"/>
</dbReference>
<dbReference type="PANTHER" id="PTHR10271">
    <property type="entry name" value="INTERFERON-INDUCED PROTEIN WITH TETRATRICOPEPTIDE REPEATS"/>
    <property type="match status" value="1"/>
</dbReference>
<dbReference type="AlphaFoldDB" id="A0A6P8GHV8"/>
<keyword evidence="4" id="KW-0391">Immunity</keyword>
<reference evidence="7" key="1">
    <citation type="submission" date="2025-08" db="UniProtKB">
        <authorList>
            <consortium name="RefSeq"/>
        </authorList>
    </citation>
    <scope>IDENTIFICATION</scope>
</reference>
<dbReference type="SUPFAM" id="SSF48452">
    <property type="entry name" value="TPR-like"/>
    <property type="match status" value="2"/>
</dbReference>
<dbReference type="InterPro" id="IPR011990">
    <property type="entry name" value="TPR-like_helical_dom_sf"/>
</dbReference>
<dbReference type="GO" id="GO:0051607">
    <property type="term" value="P:defense response to virus"/>
    <property type="evidence" value="ECO:0007669"/>
    <property type="project" value="TreeGrafter"/>
</dbReference>
<dbReference type="PANTHER" id="PTHR10271:SF14">
    <property type="entry name" value="INTERFERON-INDUCED PROTEIN WITH TETRATRICOPEPTIDE REPEATS-RELATED"/>
    <property type="match status" value="1"/>
</dbReference>
<proteinExistence type="inferred from homology"/>
<keyword evidence="6" id="KW-1185">Reference proteome</keyword>
<dbReference type="GeneID" id="116223212"/>
<dbReference type="FunFam" id="1.25.40.10:FF:000036">
    <property type="entry name" value="interferon-induced protein with tetratricopeptide repeats 5"/>
    <property type="match status" value="1"/>
</dbReference>
<evidence type="ECO:0000256" key="2">
    <source>
        <dbReference type="ARBA" id="ARBA00022737"/>
    </source>
</evidence>
<accession>A0A6P8GHV8</accession>
<dbReference type="GO" id="GO:0045087">
    <property type="term" value="P:innate immune response"/>
    <property type="evidence" value="ECO:0007669"/>
    <property type="project" value="UniProtKB-KW"/>
</dbReference>
<keyword evidence="3" id="KW-0802">TPR repeat</keyword>
<evidence type="ECO:0000256" key="5">
    <source>
        <dbReference type="ARBA" id="ARBA00038336"/>
    </source>
</evidence>
<dbReference type="RefSeq" id="XP_031435037.1">
    <property type="nucleotide sequence ID" value="XM_031579177.2"/>
</dbReference>
<evidence type="ECO:0000256" key="3">
    <source>
        <dbReference type="ARBA" id="ARBA00022803"/>
    </source>
</evidence>
<keyword evidence="1" id="KW-0399">Innate immunity</keyword>
<dbReference type="Gene3D" id="1.25.40.10">
    <property type="entry name" value="Tetratricopeptide repeat domain"/>
    <property type="match status" value="4"/>
</dbReference>